<dbReference type="Pfam" id="PF08019">
    <property type="entry name" value="EptA_B_N"/>
    <property type="match status" value="1"/>
</dbReference>
<keyword evidence="1" id="KW-0812">Transmembrane</keyword>
<name>A0A379Y781_SERMA</name>
<evidence type="ECO:0000259" key="2">
    <source>
        <dbReference type="Pfam" id="PF08019"/>
    </source>
</evidence>
<keyword evidence="3" id="KW-0808">Transferase</keyword>
<reference evidence="3 4" key="1">
    <citation type="submission" date="2018-06" db="EMBL/GenBank/DDBJ databases">
        <authorList>
            <consortium name="Pathogen Informatics"/>
            <person name="Doyle S."/>
        </authorList>
    </citation>
    <scope>NUCLEOTIDE SEQUENCE [LARGE SCALE GENOMIC DNA]</scope>
    <source>
        <strain evidence="3 4">NCTC10211</strain>
    </source>
</reference>
<feature type="domain" description="Phosphoethanolamine transferase N-terminal" evidence="2">
    <location>
        <begin position="57"/>
        <end position="173"/>
    </location>
</feature>
<dbReference type="Proteomes" id="UP000254765">
    <property type="component" value="Unassembled WGS sequence"/>
</dbReference>
<feature type="transmembrane region" description="Helical" evidence="1">
    <location>
        <begin position="119"/>
        <end position="139"/>
    </location>
</feature>
<dbReference type="GO" id="GO:0009245">
    <property type="term" value="P:lipid A biosynthetic process"/>
    <property type="evidence" value="ECO:0007669"/>
    <property type="project" value="TreeGrafter"/>
</dbReference>
<organism evidence="3 4">
    <name type="scientific">Serratia marcescens</name>
    <dbReference type="NCBI Taxonomy" id="615"/>
    <lineage>
        <taxon>Bacteria</taxon>
        <taxon>Pseudomonadati</taxon>
        <taxon>Pseudomonadota</taxon>
        <taxon>Gammaproteobacteria</taxon>
        <taxon>Enterobacterales</taxon>
        <taxon>Yersiniaceae</taxon>
        <taxon>Serratia</taxon>
    </lineage>
</organism>
<dbReference type="GO" id="GO:0009244">
    <property type="term" value="P:lipopolysaccharide core region biosynthetic process"/>
    <property type="evidence" value="ECO:0007669"/>
    <property type="project" value="TreeGrafter"/>
</dbReference>
<keyword evidence="1" id="KW-0472">Membrane</keyword>
<feature type="transmembrane region" description="Helical" evidence="1">
    <location>
        <begin position="160"/>
        <end position="178"/>
    </location>
</feature>
<feature type="transmembrane region" description="Helical" evidence="1">
    <location>
        <begin position="73"/>
        <end position="99"/>
    </location>
</feature>
<feature type="transmembrane region" description="Helical" evidence="1">
    <location>
        <begin position="45"/>
        <end position="66"/>
    </location>
</feature>
<feature type="transmembrane region" description="Helical" evidence="1">
    <location>
        <begin position="12"/>
        <end position="33"/>
    </location>
</feature>
<keyword evidence="1" id="KW-1133">Transmembrane helix</keyword>
<dbReference type="EMBL" id="UGYK01000002">
    <property type="protein sequence ID" value="SUI41380.1"/>
    <property type="molecule type" value="Genomic_DNA"/>
</dbReference>
<dbReference type="PANTHER" id="PTHR30443:SF3">
    <property type="entry name" value="KDO(2)-LIPID A PHOSPHOETHANOLAMINE 7''-TRANSFERASE"/>
    <property type="match status" value="1"/>
</dbReference>
<dbReference type="GO" id="GO:0005886">
    <property type="term" value="C:plasma membrane"/>
    <property type="evidence" value="ECO:0007669"/>
    <property type="project" value="UniProtKB-SubCell"/>
</dbReference>
<evidence type="ECO:0000313" key="4">
    <source>
        <dbReference type="Proteomes" id="UP000254765"/>
    </source>
</evidence>
<sequence>MNKVKSLSQQNLSLLLAIYIGIFLNLSVFYRRFDSLAHGIQGIKLISAVTEVIAIVLFTFFIMRLVSLGGRLFYRIVASLLVLISVAASYYMTFFNVVIGYGIVVSVMTTDIDLSKEVVGLHFVLWMVALSALPLLLIWKNNLRYTLIEQLKTPGHRIKPLLVLLAVVALVWLPLRMLDDEQSVQEKLSNVDLPSYGGVVAHSYLPSNWLSALGLFAYTRYDESQDQSTMFDPGKHFTYVPPADIDDTYVVFIIGGDHALGSHGHAGLRARYHAAAV</sequence>
<dbReference type="InterPro" id="IPR012549">
    <property type="entry name" value="EptA-like_N"/>
</dbReference>
<gene>
    <name evidence="3" type="primary">eptB_2</name>
    <name evidence="3" type="ORF">NCTC10211_00969</name>
</gene>
<protein>
    <submittedName>
        <fullName evidence="3">Phosphoethanolamine transferase eptB</fullName>
        <ecNumber evidence="3">2.7.-.-</ecNumber>
    </submittedName>
</protein>
<dbReference type="EC" id="2.7.-.-" evidence="3"/>
<accession>A0A379Y781</accession>
<dbReference type="InterPro" id="IPR040423">
    <property type="entry name" value="PEA_transferase"/>
</dbReference>
<feature type="transmembrane region" description="Helical" evidence="1">
    <location>
        <begin position="198"/>
        <end position="218"/>
    </location>
</feature>
<evidence type="ECO:0000313" key="3">
    <source>
        <dbReference type="EMBL" id="SUI41380.1"/>
    </source>
</evidence>
<dbReference type="AlphaFoldDB" id="A0A379Y781"/>
<evidence type="ECO:0000256" key="1">
    <source>
        <dbReference type="SAM" id="Phobius"/>
    </source>
</evidence>
<proteinExistence type="predicted"/>
<dbReference type="PANTHER" id="PTHR30443">
    <property type="entry name" value="INNER MEMBRANE PROTEIN"/>
    <property type="match status" value="1"/>
</dbReference>
<dbReference type="GO" id="GO:0043838">
    <property type="term" value="F:phosphatidylethanolamine:Kdo2-lipid A phosphoethanolamine transferase activity"/>
    <property type="evidence" value="ECO:0007669"/>
    <property type="project" value="TreeGrafter"/>
</dbReference>